<evidence type="ECO:0000313" key="2">
    <source>
        <dbReference type="EMBL" id="RNJ55379.1"/>
    </source>
</evidence>
<dbReference type="RefSeq" id="XP_028493537.1">
    <property type="nucleotide sequence ID" value="XM_028642689.1"/>
</dbReference>
<dbReference type="EMBL" id="RBVV01000079">
    <property type="protein sequence ID" value="RNJ55379.1"/>
    <property type="molecule type" value="Genomic_DNA"/>
</dbReference>
<organism evidence="2 3">
    <name type="scientific">Verticillium nonalfalfae</name>
    <dbReference type="NCBI Taxonomy" id="1051616"/>
    <lineage>
        <taxon>Eukaryota</taxon>
        <taxon>Fungi</taxon>
        <taxon>Dikarya</taxon>
        <taxon>Ascomycota</taxon>
        <taxon>Pezizomycotina</taxon>
        <taxon>Sordariomycetes</taxon>
        <taxon>Hypocreomycetidae</taxon>
        <taxon>Glomerellales</taxon>
        <taxon>Plectosphaerellaceae</taxon>
        <taxon>Verticillium</taxon>
    </lineage>
</organism>
<proteinExistence type="predicted"/>
<reference evidence="2 3" key="1">
    <citation type="submission" date="2018-10" db="EMBL/GenBank/DDBJ databases">
        <title>Genome sequence of Verticillium nonalfalfae VnAa140.</title>
        <authorList>
            <person name="Stajich J.E."/>
            <person name="Kasson M.T."/>
        </authorList>
    </citation>
    <scope>NUCLEOTIDE SEQUENCE [LARGE SCALE GENOMIC DNA]</scope>
    <source>
        <strain evidence="2 3">VnAa140</strain>
    </source>
</reference>
<evidence type="ECO:0000256" key="1">
    <source>
        <dbReference type="SAM" id="MobiDB-lite"/>
    </source>
</evidence>
<feature type="region of interest" description="Disordered" evidence="1">
    <location>
        <begin position="1"/>
        <end position="22"/>
    </location>
</feature>
<protein>
    <submittedName>
        <fullName evidence="2">Uncharacterized protein</fullName>
    </submittedName>
</protein>
<accession>A0A3M9Y4D2</accession>
<keyword evidence="3" id="KW-1185">Reference proteome</keyword>
<dbReference type="Proteomes" id="UP000267145">
    <property type="component" value="Unassembled WGS sequence"/>
</dbReference>
<evidence type="ECO:0000313" key="3">
    <source>
        <dbReference type="Proteomes" id="UP000267145"/>
    </source>
</evidence>
<comment type="caution">
    <text evidence="2">The sequence shown here is derived from an EMBL/GenBank/DDBJ whole genome shotgun (WGS) entry which is preliminary data.</text>
</comment>
<name>A0A3M9Y4D2_9PEZI</name>
<dbReference type="GeneID" id="39612292"/>
<sequence length="244" mass="26830">MAHALPYHGPRRGATTSASYGGRSRKGYLDIPSLELTSLFLHTLCFPVRSKTCLPCALIGSHEKSLPSRRTPVPDLGTYHGYTASCPRFDPHTHEERSSCSSGNRVVWLRCDGAATKKKLQRWPSSKAKGPLRRGTQMLGGEPLKGSQGKMRRGTTKRQSASNQDAHHHCEEAPHAHMLRNSSSAHKAARLNAGARREMCDWSTVCAYCWGLMQTRGPTDNPPEAFALSNTAGRRPRICNSKLA</sequence>
<dbReference type="AlphaFoldDB" id="A0A3M9Y4D2"/>
<gene>
    <name evidence="2" type="ORF">D7B24_008603</name>
</gene>
<feature type="region of interest" description="Disordered" evidence="1">
    <location>
        <begin position="120"/>
        <end position="163"/>
    </location>
</feature>